<proteinExistence type="predicted"/>
<reference evidence="1 2" key="1">
    <citation type="submission" date="2022-10" db="EMBL/GenBank/DDBJ databases">
        <title>Draft genome assembly of moderately radiation resistant bacterium Metabacillus halosaccharovorans.</title>
        <authorList>
            <person name="Pal S."/>
            <person name="Gopinathan A."/>
        </authorList>
    </citation>
    <scope>NUCLEOTIDE SEQUENCE [LARGE SCALE GENOMIC DNA]</scope>
    <source>
        <strain evidence="1 2">VITHBRA001</strain>
    </source>
</reference>
<dbReference type="Proteomes" id="UP001526147">
    <property type="component" value="Unassembled WGS sequence"/>
</dbReference>
<organism evidence="1 2">
    <name type="scientific">Metabacillus halosaccharovorans</name>
    <dbReference type="NCBI Taxonomy" id="930124"/>
    <lineage>
        <taxon>Bacteria</taxon>
        <taxon>Bacillati</taxon>
        <taxon>Bacillota</taxon>
        <taxon>Bacilli</taxon>
        <taxon>Bacillales</taxon>
        <taxon>Bacillaceae</taxon>
        <taxon>Metabacillus</taxon>
    </lineage>
</organism>
<accession>A0ABT3DI02</accession>
<comment type="caution">
    <text evidence="1">The sequence shown here is derived from an EMBL/GenBank/DDBJ whole genome shotgun (WGS) entry which is preliminary data.</text>
</comment>
<keyword evidence="2" id="KW-1185">Reference proteome</keyword>
<evidence type="ECO:0000313" key="2">
    <source>
        <dbReference type="Proteomes" id="UP001526147"/>
    </source>
</evidence>
<name>A0ABT3DI02_9BACI</name>
<protein>
    <submittedName>
        <fullName evidence="1">Uncharacterized protein</fullName>
    </submittedName>
</protein>
<evidence type="ECO:0000313" key="1">
    <source>
        <dbReference type="EMBL" id="MCV9886685.1"/>
    </source>
</evidence>
<sequence>MIQHQKAMYGWDFIFLGANIDAIATAAQFGIEEDFAVDYHADNSGTKLNYESISEAVIKLRSGKEIDRRWKKGIERDYQHRSQK</sequence>
<dbReference type="RefSeq" id="WP_264143235.1">
    <property type="nucleotide sequence ID" value="NZ_JAOYEY010000042.1"/>
</dbReference>
<dbReference type="EMBL" id="JAOYEY010000042">
    <property type="protein sequence ID" value="MCV9886685.1"/>
    <property type="molecule type" value="Genomic_DNA"/>
</dbReference>
<gene>
    <name evidence="1" type="ORF">OIH86_13690</name>
</gene>